<reference evidence="2" key="1">
    <citation type="journal article" date="2017" name="Nat. Ecol. Evol.">
        <title>Genome expansion and lineage-specific genetic innovations in the forest pathogenic fungi Armillaria.</title>
        <authorList>
            <person name="Sipos G."/>
            <person name="Prasanna A.N."/>
            <person name="Walter M.C."/>
            <person name="O'Connor E."/>
            <person name="Balint B."/>
            <person name="Krizsan K."/>
            <person name="Kiss B."/>
            <person name="Hess J."/>
            <person name="Varga T."/>
            <person name="Slot J."/>
            <person name="Riley R."/>
            <person name="Boka B."/>
            <person name="Rigling D."/>
            <person name="Barry K."/>
            <person name="Lee J."/>
            <person name="Mihaltcheva S."/>
            <person name="LaButti K."/>
            <person name="Lipzen A."/>
            <person name="Waldron R."/>
            <person name="Moloney N.M."/>
            <person name="Sperisen C."/>
            <person name="Kredics L."/>
            <person name="Vagvoelgyi C."/>
            <person name="Patrignani A."/>
            <person name="Fitzpatrick D."/>
            <person name="Nagy I."/>
            <person name="Doyle S."/>
            <person name="Anderson J.B."/>
            <person name="Grigoriev I.V."/>
            <person name="Gueldener U."/>
            <person name="Muensterkoetter M."/>
            <person name="Nagy L.G."/>
        </authorList>
    </citation>
    <scope>NUCLEOTIDE SEQUENCE [LARGE SCALE GENOMIC DNA]</scope>
    <source>
        <strain evidence="2">Ar21-2</strain>
    </source>
</reference>
<dbReference type="EMBL" id="KZ293680">
    <property type="protein sequence ID" value="PBK87089.1"/>
    <property type="molecule type" value="Genomic_DNA"/>
</dbReference>
<evidence type="ECO:0000313" key="2">
    <source>
        <dbReference type="Proteomes" id="UP000217790"/>
    </source>
</evidence>
<organism evidence="1 2">
    <name type="scientific">Armillaria gallica</name>
    <name type="common">Bulbous honey fungus</name>
    <name type="synonym">Armillaria bulbosa</name>
    <dbReference type="NCBI Taxonomy" id="47427"/>
    <lineage>
        <taxon>Eukaryota</taxon>
        <taxon>Fungi</taxon>
        <taxon>Dikarya</taxon>
        <taxon>Basidiomycota</taxon>
        <taxon>Agaricomycotina</taxon>
        <taxon>Agaricomycetes</taxon>
        <taxon>Agaricomycetidae</taxon>
        <taxon>Agaricales</taxon>
        <taxon>Marasmiineae</taxon>
        <taxon>Physalacriaceae</taxon>
        <taxon>Armillaria</taxon>
    </lineage>
</organism>
<dbReference type="Proteomes" id="UP000217790">
    <property type="component" value="Unassembled WGS sequence"/>
</dbReference>
<accession>A0A2H3CVM7</accession>
<evidence type="ECO:0000313" key="1">
    <source>
        <dbReference type="EMBL" id="PBK87089.1"/>
    </source>
</evidence>
<dbReference type="InParanoid" id="A0A2H3CVM7"/>
<dbReference type="AlphaFoldDB" id="A0A2H3CVM7"/>
<protein>
    <submittedName>
        <fullName evidence="1">Uncharacterized protein</fullName>
    </submittedName>
</protein>
<proteinExistence type="predicted"/>
<sequence>MTVCSVLSIARLKRVKRLLWGRAVFVSAAKIKARIDHSIATHHQNVGRSDPSCHCQNQGKKKALRRSPFQDDVVAGEILVAVHVYHAKAGGGRIHLLFPEFGHVVEKFGALGRVKKVASPSPQSGAKFESLIMRWAGSMTNYKLAVYNPSFAVLINNVQRALVPLGDHGIILSSSDLSDQNADATWLLIFWDYLITFDDEVHPFTSSLVGLSTDRLKDHFVLVLRKIMDQILILCTTRCALGVHLENVIIYADTTVGAYEACVVDTESSSVLYVTIQLLVIESILILRIWAIMGKKLWIL</sequence>
<gene>
    <name evidence="1" type="ORF">ARMGADRAFT_1034986</name>
</gene>
<keyword evidence="2" id="KW-1185">Reference proteome</keyword>
<name>A0A2H3CVM7_ARMGA</name>